<dbReference type="PANTHER" id="PTHR46533:SF1">
    <property type="entry name" value="ZINC FINGER MYND DOMAIN-CONTAINING PROTEIN 12"/>
    <property type="match status" value="1"/>
</dbReference>
<feature type="region of interest" description="Disordered" evidence="1">
    <location>
        <begin position="419"/>
        <end position="566"/>
    </location>
</feature>
<sequence>MPPKRLPAHLNMTATVSYHTAETDVEALEVGTCGWAVVEAKFQELRALLSAPTTGLNASQAREDQKRAVSAAITRLLDRAQAECRRLLVSGNAKAAVEGGLKTLKLKEEYYGPGSLQLVPAYFHLARTNQFMDKFKRAEEFLSLAQYEVLRHPDADISLHAELHQTFGLLYASDGKLDAALKQLTCSTYYLSCMHGPEHVLTSFGYFDVGNVFAAKSHMEHAMAFYDRVKKIWDAYLTENLQKSLDAESDGGETPATLGDENVQDAAKMLRGIVGLQTERYGQIHPAPAYGEHVLGMFLLWSGDSAGGFETLLRALEIYKRVVGERHPQCQGIRLLLVNHGFQVPEDTADALADDGAATETGGPSGAAAIDEAPPQQHQQYDEPPQHEMQPPPREDAAEVVQQPPPADVVSAAPLGVAEAPQEPPAAAAAADDEDAAPPASEPPAAEEPATGAPPEEPPTASEEPAAADAGGDESTAAAIADSAPPADEAAASAPAEDAAPSASPPEATEDAAPAAESAGDAEAGAGAEATATNDSAPAEEAANDGGPTAEGEAPPQEDPAAVAAL</sequence>
<feature type="region of interest" description="Disordered" evidence="1">
    <location>
        <begin position="354"/>
        <end position="403"/>
    </location>
</feature>
<evidence type="ECO:0000313" key="2">
    <source>
        <dbReference type="EMBL" id="CAD9129677.1"/>
    </source>
</evidence>
<dbReference type="SUPFAM" id="SSF48452">
    <property type="entry name" value="TPR-like"/>
    <property type="match status" value="1"/>
</dbReference>
<dbReference type="InterPro" id="IPR011990">
    <property type="entry name" value="TPR-like_helical_dom_sf"/>
</dbReference>
<organism evidence="2">
    <name type="scientific">Neobodo designis</name>
    <name type="common">Flagellated protozoan</name>
    <name type="synonym">Bodo designis</name>
    <dbReference type="NCBI Taxonomy" id="312471"/>
    <lineage>
        <taxon>Eukaryota</taxon>
        <taxon>Discoba</taxon>
        <taxon>Euglenozoa</taxon>
        <taxon>Kinetoplastea</taxon>
        <taxon>Metakinetoplastina</taxon>
        <taxon>Neobodonida</taxon>
        <taxon>Neobodo</taxon>
    </lineage>
</organism>
<reference evidence="2" key="1">
    <citation type="submission" date="2021-01" db="EMBL/GenBank/DDBJ databases">
        <authorList>
            <person name="Corre E."/>
            <person name="Pelletier E."/>
            <person name="Niang G."/>
            <person name="Scheremetjew M."/>
            <person name="Finn R."/>
            <person name="Kale V."/>
            <person name="Holt S."/>
            <person name="Cochrane G."/>
            <person name="Meng A."/>
            <person name="Brown T."/>
            <person name="Cohen L."/>
        </authorList>
    </citation>
    <scope>NUCLEOTIDE SEQUENCE</scope>
    <source>
        <strain evidence="2">CCAP 1951/1</strain>
    </source>
</reference>
<name>A0A7S1MEU9_NEODS</name>
<feature type="compositionally biased region" description="Low complexity" evidence="1">
    <location>
        <begin position="419"/>
        <end position="430"/>
    </location>
</feature>
<dbReference type="AlphaFoldDB" id="A0A7S1MEU9"/>
<dbReference type="InterPro" id="IPR053248">
    <property type="entry name" value="Zinc_finger_MYND_domain"/>
</dbReference>
<dbReference type="PANTHER" id="PTHR46533">
    <property type="entry name" value="ZINC FINGER MYND DOMAIN-CONTAINING PROTEIN 12"/>
    <property type="match status" value="1"/>
</dbReference>
<protein>
    <submittedName>
        <fullName evidence="2">Uncharacterized protein</fullName>
    </submittedName>
</protein>
<dbReference type="EMBL" id="HBGF01032539">
    <property type="protein sequence ID" value="CAD9129677.1"/>
    <property type="molecule type" value="Transcribed_RNA"/>
</dbReference>
<evidence type="ECO:0000256" key="1">
    <source>
        <dbReference type="SAM" id="MobiDB-lite"/>
    </source>
</evidence>
<accession>A0A7S1MEU9</accession>
<proteinExistence type="predicted"/>
<dbReference type="Gene3D" id="1.25.40.10">
    <property type="entry name" value="Tetratricopeptide repeat domain"/>
    <property type="match status" value="2"/>
</dbReference>
<gene>
    <name evidence="2" type="ORF">NDES1114_LOCUS21763</name>
</gene>
<feature type="compositionally biased region" description="Low complexity" evidence="1">
    <location>
        <begin position="437"/>
        <end position="532"/>
    </location>
</feature>